<keyword evidence="2" id="KW-1185">Reference proteome</keyword>
<reference evidence="1" key="1">
    <citation type="submission" date="2022-04" db="EMBL/GenBank/DDBJ databases">
        <title>Genome of the entomopathogenic fungus Entomophthora muscae.</title>
        <authorList>
            <person name="Elya C."/>
            <person name="Lovett B.R."/>
            <person name="Lee E."/>
            <person name="Macias A.M."/>
            <person name="Hajek A.E."/>
            <person name="De Bivort B.L."/>
            <person name="Kasson M.T."/>
            <person name="De Fine Licht H.H."/>
            <person name="Stajich J.E."/>
        </authorList>
    </citation>
    <scope>NUCLEOTIDE SEQUENCE</scope>
    <source>
        <strain evidence="1">Berkeley</strain>
    </source>
</reference>
<accession>A0ACC2SKB0</accession>
<name>A0ACC2SKB0_9FUNG</name>
<evidence type="ECO:0000313" key="2">
    <source>
        <dbReference type="Proteomes" id="UP001165960"/>
    </source>
</evidence>
<sequence>MQTIRKYQPMNPKLLFTLLSLVVVEAAPLKRRTFGLHAKKLAFLNGLYGGNDNASSNTNANTNNNNNVNINNNSNFNSNTNNMYSNNVMSNNGQSRTVVTTTNLCNGVPCDMAFPPCAGGSCGMPPPPVYIPPPTFIPPSYVRTTSHEHASHRYLWQRRRPRILWNAPQQWLQPRRSLLRW</sequence>
<comment type="caution">
    <text evidence="1">The sequence shown here is derived from an EMBL/GenBank/DDBJ whole genome shotgun (WGS) entry which is preliminary data.</text>
</comment>
<dbReference type="Proteomes" id="UP001165960">
    <property type="component" value="Unassembled WGS sequence"/>
</dbReference>
<proteinExistence type="predicted"/>
<dbReference type="EMBL" id="QTSX02004989">
    <property type="protein sequence ID" value="KAJ9062808.1"/>
    <property type="molecule type" value="Genomic_DNA"/>
</dbReference>
<organism evidence="1 2">
    <name type="scientific">Entomophthora muscae</name>
    <dbReference type="NCBI Taxonomy" id="34485"/>
    <lineage>
        <taxon>Eukaryota</taxon>
        <taxon>Fungi</taxon>
        <taxon>Fungi incertae sedis</taxon>
        <taxon>Zoopagomycota</taxon>
        <taxon>Entomophthoromycotina</taxon>
        <taxon>Entomophthoromycetes</taxon>
        <taxon>Entomophthorales</taxon>
        <taxon>Entomophthoraceae</taxon>
        <taxon>Entomophthora</taxon>
    </lineage>
</organism>
<evidence type="ECO:0000313" key="1">
    <source>
        <dbReference type="EMBL" id="KAJ9062808.1"/>
    </source>
</evidence>
<protein>
    <submittedName>
        <fullName evidence="1">Uncharacterized protein</fullName>
    </submittedName>
</protein>
<gene>
    <name evidence="1" type="ORF">DSO57_1006586</name>
</gene>